<proteinExistence type="predicted"/>
<evidence type="ECO:0000259" key="1">
    <source>
        <dbReference type="PROSITE" id="PS50042"/>
    </source>
</evidence>
<dbReference type="InterPro" id="IPR000595">
    <property type="entry name" value="cNMP-bd_dom"/>
</dbReference>
<dbReference type="InterPro" id="IPR014710">
    <property type="entry name" value="RmlC-like_jellyroll"/>
</dbReference>
<dbReference type="InterPro" id="IPR018490">
    <property type="entry name" value="cNMP-bd_dom_sf"/>
</dbReference>
<accession>A0A3B0C1I7</accession>
<dbReference type="SUPFAM" id="SSF51206">
    <property type="entry name" value="cAMP-binding domain-like"/>
    <property type="match status" value="1"/>
</dbReference>
<dbReference type="AlphaFoldDB" id="A0A3B0C1I7"/>
<sequence>MKEQIKTYFARYVEFNDTEIDGIYSELKPRVFQKKEFLLEENTVCKHNYFIIKGVVRSYYMDEKGNEKITQFAIDNWWITNMESFIKETPSTQYLQALEETTVLYLSKETLEKLYSKYPKLERLFRIITENMLIANLRKSDIFLQMRSKERYTSFAEAVPDFIQRVPQYMIASYLEITPEYLSELRRNTK</sequence>
<name>A0A3B0C1I7_9FLAO</name>
<reference evidence="2 3" key="1">
    <citation type="submission" date="2018-10" db="EMBL/GenBank/DDBJ databases">
        <title>Ulvibacterium marinum gen. nov., sp. nov., a novel marine bacterium of the family Flavobacteriaceae, isolated from a culture of the green alga Ulva prolifera.</title>
        <authorList>
            <person name="Zhang Z."/>
        </authorList>
    </citation>
    <scope>NUCLEOTIDE SEQUENCE [LARGE SCALE GENOMIC DNA]</scope>
    <source>
        <strain evidence="2 3">CCMM003</strain>
    </source>
</reference>
<dbReference type="PROSITE" id="PS50042">
    <property type="entry name" value="CNMP_BINDING_3"/>
    <property type="match status" value="1"/>
</dbReference>
<dbReference type="CDD" id="cd00038">
    <property type="entry name" value="CAP_ED"/>
    <property type="match status" value="1"/>
</dbReference>
<keyword evidence="3" id="KW-1185">Reference proteome</keyword>
<organism evidence="2 3">
    <name type="scientific">Ulvibacterium marinum</name>
    <dbReference type="NCBI Taxonomy" id="2419782"/>
    <lineage>
        <taxon>Bacteria</taxon>
        <taxon>Pseudomonadati</taxon>
        <taxon>Bacteroidota</taxon>
        <taxon>Flavobacteriia</taxon>
        <taxon>Flavobacteriales</taxon>
        <taxon>Flavobacteriaceae</taxon>
        <taxon>Ulvibacterium</taxon>
    </lineage>
</organism>
<dbReference type="EMBL" id="RBCJ01000003">
    <property type="protein sequence ID" value="RKN80025.1"/>
    <property type="molecule type" value="Genomic_DNA"/>
</dbReference>
<feature type="domain" description="Cyclic nucleotide-binding" evidence="1">
    <location>
        <begin position="11"/>
        <end position="123"/>
    </location>
</feature>
<evidence type="ECO:0000313" key="2">
    <source>
        <dbReference type="EMBL" id="RKN80025.1"/>
    </source>
</evidence>
<dbReference type="Pfam" id="PF00027">
    <property type="entry name" value="cNMP_binding"/>
    <property type="match status" value="1"/>
</dbReference>
<dbReference type="Gene3D" id="2.60.120.10">
    <property type="entry name" value="Jelly Rolls"/>
    <property type="match status" value="1"/>
</dbReference>
<dbReference type="RefSeq" id="WP_120712836.1">
    <property type="nucleotide sequence ID" value="NZ_RBCJ01000003.1"/>
</dbReference>
<dbReference type="Proteomes" id="UP000276603">
    <property type="component" value="Unassembled WGS sequence"/>
</dbReference>
<protein>
    <submittedName>
        <fullName evidence="2">Crp/Fnr family transcriptional regulator</fullName>
    </submittedName>
</protein>
<comment type="caution">
    <text evidence="2">The sequence shown here is derived from an EMBL/GenBank/DDBJ whole genome shotgun (WGS) entry which is preliminary data.</text>
</comment>
<dbReference type="OrthoDB" id="1092431at2"/>
<gene>
    <name evidence="2" type="ORF">D7Z94_17430</name>
</gene>
<evidence type="ECO:0000313" key="3">
    <source>
        <dbReference type="Proteomes" id="UP000276603"/>
    </source>
</evidence>